<reference evidence="1 2" key="1">
    <citation type="submission" date="2019-02" db="EMBL/GenBank/DDBJ databases">
        <title>Deep-cultivation of Planctomycetes and their phenomic and genomic characterization uncovers novel biology.</title>
        <authorList>
            <person name="Wiegand S."/>
            <person name="Jogler M."/>
            <person name="Boedeker C."/>
            <person name="Pinto D."/>
            <person name="Vollmers J."/>
            <person name="Rivas-Marin E."/>
            <person name="Kohn T."/>
            <person name="Peeters S.H."/>
            <person name="Heuer A."/>
            <person name="Rast P."/>
            <person name="Oberbeckmann S."/>
            <person name="Bunk B."/>
            <person name="Jeske O."/>
            <person name="Meyerdierks A."/>
            <person name="Storesund J.E."/>
            <person name="Kallscheuer N."/>
            <person name="Luecker S."/>
            <person name="Lage O.M."/>
            <person name="Pohl T."/>
            <person name="Merkel B.J."/>
            <person name="Hornburger P."/>
            <person name="Mueller R.-W."/>
            <person name="Bruemmer F."/>
            <person name="Labrenz M."/>
            <person name="Spormann A.M."/>
            <person name="Op den Camp H."/>
            <person name="Overmann J."/>
            <person name="Amann R."/>
            <person name="Jetten M.S.M."/>
            <person name="Mascher T."/>
            <person name="Medema M.H."/>
            <person name="Devos D.P."/>
            <person name="Kaster A.-K."/>
            <person name="Ovreas L."/>
            <person name="Rohde M."/>
            <person name="Galperin M.Y."/>
            <person name="Jogler C."/>
        </authorList>
    </citation>
    <scope>NUCLEOTIDE SEQUENCE [LARGE SCALE GENOMIC DNA]</scope>
    <source>
        <strain evidence="1 2">Pan153</strain>
    </source>
</reference>
<name>A0A518FHI5_9PLAN</name>
<evidence type="ECO:0000313" key="1">
    <source>
        <dbReference type="EMBL" id="QDV15816.1"/>
    </source>
</evidence>
<accession>A0A518FHI5</accession>
<evidence type="ECO:0000313" key="2">
    <source>
        <dbReference type="Proteomes" id="UP000320839"/>
    </source>
</evidence>
<organism evidence="1 2">
    <name type="scientific">Gimesia panareensis</name>
    <dbReference type="NCBI Taxonomy" id="2527978"/>
    <lineage>
        <taxon>Bacteria</taxon>
        <taxon>Pseudomonadati</taxon>
        <taxon>Planctomycetota</taxon>
        <taxon>Planctomycetia</taxon>
        <taxon>Planctomycetales</taxon>
        <taxon>Planctomycetaceae</taxon>
        <taxon>Gimesia</taxon>
    </lineage>
</organism>
<dbReference type="RefSeq" id="WP_145453851.1">
    <property type="nucleotide sequence ID" value="NZ_CP036317.1"/>
</dbReference>
<dbReference type="AlphaFoldDB" id="A0A518FHI5"/>
<proteinExistence type="predicted"/>
<dbReference type="EMBL" id="CP036317">
    <property type="protein sequence ID" value="QDV15816.1"/>
    <property type="molecule type" value="Genomic_DNA"/>
</dbReference>
<sequence length="349" mass="40380">MVSLYLDDEEQKRLENFMRHRRLNDAAIKLLVKAKEEFDLKNTEIHTAQSLKYSLITEDLIKAVNSGWLTLDEIVKLLDDSEFSGKQHVLLYKMPDKGAGKILDALRNPAGAIGVSSEITDFISLPTGSTIRIVRDTAEEVAVKIVTRRSYWTSRVIEQNPDRELFERLRHEERAAVIVKANRSNKMVQFRVPPREKGPQQTGKAVYQFLYKSLENHYTLDKNSWFRKLKLFPISDAIPSILANKTDFELWHDTPENKNTRTRMSKRGRPVVGNDLRSEKNWQFSKGYSRTNIRGFWKNGSGKSIYTHMNADRVRVSKTETRDFARLVINELCSDGELDHVVDRICDHL</sequence>
<dbReference type="Proteomes" id="UP000320839">
    <property type="component" value="Chromosome"/>
</dbReference>
<protein>
    <submittedName>
        <fullName evidence="1">Uncharacterized protein</fullName>
    </submittedName>
</protein>
<gene>
    <name evidence="1" type="ORF">Pan153_04350</name>
</gene>